<evidence type="ECO:0000313" key="10">
    <source>
        <dbReference type="EMBL" id="ORB49078.1"/>
    </source>
</evidence>
<dbReference type="OrthoDB" id="5622056at2"/>
<evidence type="ECO:0000256" key="4">
    <source>
        <dbReference type="ARBA" id="ARBA00022741"/>
    </source>
</evidence>
<dbReference type="GO" id="GO:0004674">
    <property type="term" value="F:protein serine/threonine kinase activity"/>
    <property type="evidence" value="ECO:0007669"/>
    <property type="project" value="UniProtKB-KW"/>
</dbReference>
<dbReference type="EC" id="2.7.11.1" evidence="1"/>
<dbReference type="EMBL" id="MVIH01000016">
    <property type="protein sequence ID" value="ORB49078.1"/>
    <property type="molecule type" value="Genomic_DNA"/>
</dbReference>
<dbReference type="GO" id="GO:0080090">
    <property type="term" value="P:regulation of primary metabolic process"/>
    <property type="evidence" value="ECO:0007669"/>
    <property type="project" value="UniProtKB-ARBA"/>
</dbReference>
<evidence type="ECO:0000259" key="9">
    <source>
        <dbReference type="PROSITE" id="PS50011"/>
    </source>
</evidence>
<keyword evidence="6" id="KW-0067">ATP-binding</keyword>
<evidence type="ECO:0000256" key="5">
    <source>
        <dbReference type="ARBA" id="ARBA00022777"/>
    </source>
</evidence>
<dbReference type="PROSITE" id="PS50011">
    <property type="entry name" value="PROTEIN_KINASE_DOM"/>
    <property type="match status" value="1"/>
</dbReference>
<evidence type="ECO:0000256" key="2">
    <source>
        <dbReference type="ARBA" id="ARBA00022527"/>
    </source>
</evidence>
<dbReference type="GO" id="GO:0005524">
    <property type="term" value="F:ATP binding"/>
    <property type="evidence" value="ECO:0007669"/>
    <property type="project" value="UniProtKB-KW"/>
</dbReference>
<dbReference type="AlphaFoldDB" id="A0A1X0IMR5"/>
<gene>
    <name evidence="10" type="ORF">BST42_24120</name>
</gene>
<protein>
    <recommendedName>
        <fullName evidence="1">non-specific serine/threonine protein kinase</fullName>
        <ecNumber evidence="1">2.7.11.1</ecNumber>
    </recommendedName>
</protein>
<comment type="caution">
    <text evidence="10">The sequence shown here is derived from an EMBL/GenBank/DDBJ whole genome shotgun (WGS) entry which is preliminary data.</text>
</comment>
<reference evidence="10 11" key="1">
    <citation type="submission" date="2016-12" db="EMBL/GenBank/DDBJ databases">
        <title>The new phylogeny of genus Mycobacterium.</title>
        <authorList>
            <person name="Tortoli E."/>
            <person name="Trovato A."/>
            <person name="Cirillo D.M."/>
        </authorList>
    </citation>
    <scope>NUCLEOTIDE SEQUENCE [LARGE SCALE GENOMIC DNA]</scope>
    <source>
        <strain evidence="10 11">DSM 44223</strain>
    </source>
</reference>
<dbReference type="SUPFAM" id="SSF56112">
    <property type="entry name" value="Protein kinase-like (PK-like)"/>
    <property type="match status" value="1"/>
</dbReference>
<dbReference type="InterPro" id="IPR008271">
    <property type="entry name" value="Ser/Thr_kinase_AS"/>
</dbReference>
<sequence length="420" mass="43992">MPLADGQIVADYTVLRTLGAGGMGEVYLVQHPRLPRHDALKVLGSAVSSDDEYRKRFNLEADMVATLSSRHIVTIYDRGEFDDKLWIAMEYIDGTDASRLLAERYPYGMPPAEVVRIITGVAEALDYAHGRGLLHRDVKPANILLGLPGTGDERVMLADFGIARWMGQSSDLTGTNMTVGTVAYAAPEQLKGEQIDGHADQYALAATAYHLLTGMPPFQHTNPAIVISQHLSADPPAIGAKRPELACLSPVFAKALAKDAGKRYTRCIDFARALEQGIGTAERQTGATDVTSSAPVSGAAAKAGAGRHAKPESGMSRRRLLIPAILGAVVIIAGAAAGVSLLFGHRDLHASATTRTTPPPPAVSSRMDLPVVVIGANCAVLGAAAVSEKGAPAYCAHASAGTGPIVWSLQPEKLATGGAG</sequence>
<dbReference type="PANTHER" id="PTHR43289">
    <property type="entry name" value="MITOGEN-ACTIVATED PROTEIN KINASE KINASE KINASE 20-RELATED"/>
    <property type="match status" value="1"/>
</dbReference>
<proteinExistence type="predicted"/>
<keyword evidence="8" id="KW-1133">Transmembrane helix</keyword>
<dbReference type="RefSeq" id="WP_083121841.1">
    <property type="nucleotide sequence ID" value="NZ_JACKUO010000014.1"/>
</dbReference>
<dbReference type="InterPro" id="IPR000719">
    <property type="entry name" value="Prot_kinase_dom"/>
</dbReference>
<evidence type="ECO:0000256" key="6">
    <source>
        <dbReference type="ARBA" id="ARBA00022840"/>
    </source>
</evidence>
<feature type="compositionally biased region" description="Low complexity" evidence="7">
    <location>
        <begin position="292"/>
        <end position="306"/>
    </location>
</feature>
<feature type="region of interest" description="Disordered" evidence="7">
    <location>
        <begin position="282"/>
        <end position="312"/>
    </location>
</feature>
<evidence type="ECO:0000256" key="1">
    <source>
        <dbReference type="ARBA" id="ARBA00012513"/>
    </source>
</evidence>
<feature type="compositionally biased region" description="Polar residues" evidence="7">
    <location>
        <begin position="282"/>
        <end position="291"/>
    </location>
</feature>
<organism evidence="10 11">
    <name type="scientific">Mycolicibacterium rhodesiae</name>
    <name type="common">Mycobacterium rhodesiae</name>
    <dbReference type="NCBI Taxonomy" id="36814"/>
    <lineage>
        <taxon>Bacteria</taxon>
        <taxon>Bacillati</taxon>
        <taxon>Actinomycetota</taxon>
        <taxon>Actinomycetes</taxon>
        <taxon>Mycobacteriales</taxon>
        <taxon>Mycobacteriaceae</taxon>
        <taxon>Mycolicibacterium</taxon>
    </lineage>
</organism>
<evidence type="ECO:0000256" key="7">
    <source>
        <dbReference type="SAM" id="MobiDB-lite"/>
    </source>
</evidence>
<keyword evidence="3" id="KW-0808">Transferase</keyword>
<feature type="domain" description="Protein kinase" evidence="9">
    <location>
        <begin position="12"/>
        <end position="278"/>
    </location>
</feature>
<accession>A0A1X0IMR5</accession>
<dbReference type="Gene3D" id="1.10.510.10">
    <property type="entry name" value="Transferase(Phosphotransferase) domain 1"/>
    <property type="match status" value="1"/>
</dbReference>
<dbReference type="SMART" id="SM00220">
    <property type="entry name" value="S_TKc"/>
    <property type="match status" value="1"/>
</dbReference>
<dbReference type="PROSITE" id="PS00108">
    <property type="entry name" value="PROTEIN_KINASE_ST"/>
    <property type="match status" value="1"/>
</dbReference>
<dbReference type="InterPro" id="IPR011009">
    <property type="entry name" value="Kinase-like_dom_sf"/>
</dbReference>
<keyword evidence="11" id="KW-1185">Reference proteome</keyword>
<keyword evidence="2 10" id="KW-0723">Serine/threonine-protein kinase</keyword>
<dbReference type="Pfam" id="PF00069">
    <property type="entry name" value="Pkinase"/>
    <property type="match status" value="1"/>
</dbReference>
<dbReference type="Gene3D" id="3.30.200.20">
    <property type="entry name" value="Phosphorylase Kinase, domain 1"/>
    <property type="match status" value="1"/>
</dbReference>
<evidence type="ECO:0000256" key="3">
    <source>
        <dbReference type="ARBA" id="ARBA00022679"/>
    </source>
</evidence>
<dbReference type="PANTHER" id="PTHR43289:SF6">
    <property type="entry name" value="SERINE_THREONINE-PROTEIN KINASE NEKL-3"/>
    <property type="match status" value="1"/>
</dbReference>
<keyword evidence="4" id="KW-0547">Nucleotide-binding</keyword>
<keyword evidence="8" id="KW-0472">Membrane</keyword>
<evidence type="ECO:0000313" key="11">
    <source>
        <dbReference type="Proteomes" id="UP000192534"/>
    </source>
</evidence>
<dbReference type="Proteomes" id="UP000192534">
    <property type="component" value="Unassembled WGS sequence"/>
</dbReference>
<feature type="transmembrane region" description="Helical" evidence="8">
    <location>
        <begin position="320"/>
        <end position="343"/>
    </location>
</feature>
<name>A0A1X0IMR5_MYCRH</name>
<dbReference type="CDD" id="cd14014">
    <property type="entry name" value="STKc_PknB_like"/>
    <property type="match status" value="1"/>
</dbReference>
<keyword evidence="8" id="KW-0812">Transmembrane</keyword>
<evidence type="ECO:0000256" key="8">
    <source>
        <dbReference type="SAM" id="Phobius"/>
    </source>
</evidence>
<keyword evidence="5 10" id="KW-0418">Kinase</keyword>